<keyword evidence="6" id="KW-1185">Reference proteome</keyword>
<dbReference type="Ensembl" id="ENSPFOT00000029882.1">
    <property type="protein sequence ID" value="ENSPFOP00000022774.1"/>
    <property type="gene ID" value="ENSPFOG00000013074.2"/>
</dbReference>
<proteinExistence type="inferred from homology"/>
<organism evidence="5 6">
    <name type="scientific">Poecilia formosa</name>
    <name type="common">Amazon molly</name>
    <name type="synonym">Limia formosa</name>
    <dbReference type="NCBI Taxonomy" id="48698"/>
    <lineage>
        <taxon>Eukaryota</taxon>
        <taxon>Metazoa</taxon>
        <taxon>Chordata</taxon>
        <taxon>Craniata</taxon>
        <taxon>Vertebrata</taxon>
        <taxon>Euteleostomi</taxon>
        <taxon>Actinopterygii</taxon>
        <taxon>Neopterygii</taxon>
        <taxon>Teleostei</taxon>
        <taxon>Neoteleostei</taxon>
        <taxon>Acanthomorphata</taxon>
        <taxon>Ovalentaria</taxon>
        <taxon>Atherinomorphae</taxon>
        <taxon>Cyprinodontiformes</taxon>
        <taxon>Poeciliidae</taxon>
        <taxon>Poeciliinae</taxon>
        <taxon>Poecilia</taxon>
    </lineage>
</organism>
<reference evidence="5" key="3">
    <citation type="submission" date="2025-09" db="UniProtKB">
        <authorList>
            <consortium name="Ensembl"/>
        </authorList>
    </citation>
    <scope>IDENTIFICATION</scope>
</reference>
<dbReference type="PRINTS" id="PR02075">
    <property type="entry name" value="FIBSHEATHIP1"/>
</dbReference>
<dbReference type="PANTHER" id="PTHR22012">
    <property type="entry name" value="FIBROUS SHEATH INTERACTING PROTEIN 1"/>
    <property type="match status" value="1"/>
</dbReference>
<keyword evidence="3" id="KW-0175">Coiled coil</keyword>
<evidence type="ECO:0000256" key="1">
    <source>
        <dbReference type="ARBA" id="ARBA00010495"/>
    </source>
</evidence>
<dbReference type="InterPro" id="IPR026246">
    <property type="entry name" value="Fsip1"/>
</dbReference>
<feature type="compositionally biased region" description="Polar residues" evidence="4">
    <location>
        <begin position="9"/>
        <end position="19"/>
    </location>
</feature>
<comment type="similarity">
    <text evidence="1">Belongs to the FSIP1 family.</text>
</comment>
<evidence type="ECO:0000256" key="4">
    <source>
        <dbReference type="SAM" id="MobiDB-lite"/>
    </source>
</evidence>
<evidence type="ECO:0000313" key="5">
    <source>
        <dbReference type="Ensembl" id="ENSPFOP00000022774.1"/>
    </source>
</evidence>
<dbReference type="Pfam" id="PF15554">
    <property type="entry name" value="FSIP1"/>
    <property type="match status" value="1"/>
</dbReference>
<name>A0A096LUD3_POEFO</name>
<dbReference type="Proteomes" id="UP000028760">
    <property type="component" value="Unassembled WGS sequence"/>
</dbReference>
<dbReference type="GeneTree" id="ENSGT00390000013879"/>
<evidence type="ECO:0000256" key="2">
    <source>
        <dbReference type="ARBA" id="ARBA00019480"/>
    </source>
</evidence>
<protein>
    <recommendedName>
        <fullName evidence="2">Fibrous sheath-interacting protein 1</fullName>
    </recommendedName>
</protein>
<dbReference type="PANTHER" id="PTHR22012:SF2">
    <property type="entry name" value="FIBROUS SHEATH-INTERACTING PROTEIN 1"/>
    <property type="match status" value="1"/>
</dbReference>
<reference evidence="5" key="2">
    <citation type="submission" date="2025-08" db="UniProtKB">
        <authorList>
            <consortium name="Ensembl"/>
        </authorList>
    </citation>
    <scope>IDENTIFICATION</scope>
</reference>
<dbReference type="OMA" id="EPASCKV"/>
<feature type="region of interest" description="Disordered" evidence="4">
    <location>
        <begin position="1"/>
        <end position="20"/>
    </location>
</feature>
<dbReference type="AlphaFoldDB" id="A0A096LUD3"/>
<evidence type="ECO:0000313" key="6">
    <source>
        <dbReference type="Proteomes" id="UP000028760"/>
    </source>
</evidence>
<evidence type="ECO:0000256" key="3">
    <source>
        <dbReference type="ARBA" id="ARBA00023054"/>
    </source>
</evidence>
<dbReference type="EMBL" id="AYCK01003414">
    <property type="status" value="NOT_ANNOTATED_CDS"/>
    <property type="molecule type" value="Genomic_DNA"/>
</dbReference>
<sequence>MEIIKGSLDNISRPASTEQTDNRFCPAAPFELLVLSNDSADFQVDKQLFRLGFKYNKDQFFAEVTGDENEDSKLQRAFEEMRRLDAILSAEIFKEKEIQCQRKELQAKMWQELQRKPDRYSECAHEALNTKLFLALEAHTCVGTKEEDHYAPLFETQVPDCEHDGDDQGLEQAFGESSANNEGLRFVESNSKTSKTKNKQKDFVQRNIELASDVGRVRLTRAEKERLAELFQEKNEEEEEAVWATSVSAGQGYTPEPSELEHLMELDAKICLLLPAEELHSLQSSNTDLSVFQVRTDNYRWTLCKKKTSQTKLLKRSLSDIFSIKVIKES</sequence>
<accession>A0A096LUD3</accession>
<reference evidence="6" key="1">
    <citation type="submission" date="2013-10" db="EMBL/GenBank/DDBJ databases">
        <authorList>
            <person name="Schartl M."/>
            <person name="Warren W."/>
        </authorList>
    </citation>
    <scope>NUCLEOTIDE SEQUENCE [LARGE SCALE GENOMIC DNA]</scope>
    <source>
        <strain evidence="6">female</strain>
    </source>
</reference>